<organism evidence="2">
    <name type="scientific">uncultured Desulfobacterium sp</name>
    <dbReference type="NCBI Taxonomy" id="201089"/>
    <lineage>
        <taxon>Bacteria</taxon>
        <taxon>Pseudomonadati</taxon>
        <taxon>Thermodesulfobacteriota</taxon>
        <taxon>Desulfobacteria</taxon>
        <taxon>Desulfobacterales</taxon>
        <taxon>Desulfobacteriaceae</taxon>
        <taxon>Desulfobacterium</taxon>
        <taxon>environmental samples</taxon>
    </lineage>
</organism>
<reference evidence="2" key="1">
    <citation type="journal article" date="2011" name="Environ. Microbiol.">
        <title>Genomic insights into the metabolic potential of the polycyclic aromatic hydrocarbon degrading sulfate-reducing Deltaproteobacterium N47.</title>
        <authorList>
            <person name="Bergmann F."/>
            <person name="Selesi D."/>
            <person name="Weinmaier T."/>
            <person name="Tischler P."/>
            <person name="Rattei T."/>
            <person name="Meckenstock R.U."/>
        </authorList>
    </citation>
    <scope>NUCLEOTIDE SEQUENCE</scope>
</reference>
<protein>
    <submittedName>
        <fullName evidence="2">Uncharacterized protein</fullName>
    </submittedName>
</protein>
<dbReference type="EMBL" id="FR695864">
    <property type="protein sequence ID" value="CBX27072.1"/>
    <property type="molecule type" value="Genomic_DNA"/>
</dbReference>
<evidence type="ECO:0000256" key="1">
    <source>
        <dbReference type="SAM" id="Phobius"/>
    </source>
</evidence>
<keyword evidence="1" id="KW-1133">Transmembrane helix</keyword>
<gene>
    <name evidence="2" type="ORF">N47_A11010</name>
</gene>
<keyword evidence="1" id="KW-0812">Transmembrane</keyword>
<evidence type="ECO:0000313" key="2">
    <source>
        <dbReference type="EMBL" id="CBX27072.1"/>
    </source>
</evidence>
<name>E1Y928_9BACT</name>
<keyword evidence="1" id="KW-0472">Membrane</keyword>
<sequence length="87" mass="10121">MLCKPYDNGIAYIRQCAFLGFPFLDKEYIFLLYLYLFSFTLSLKQGSLYFLIKARIPRKLICQAPVCLLTKGTAQQKIGTFYEAFIE</sequence>
<feature type="transmembrane region" description="Helical" evidence="1">
    <location>
        <begin position="28"/>
        <end position="51"/>
    </location>
</feature>
<accession>E1Y928</accession>
<proteinExistence type="predicted"/>
<dbReference type="AlphaFoldDB" id="E1Y928"/>